<name>A0ABP4KUE5_9ACTN</name>
<dbReference type="InterPro" id="IPR001387">
    <property type="entry name" value="Cro/C1-type_HTH"/>
</dbReference>
<dbReference type="PANTHER" id="PTHR35010">
    <property type="entry name" value="BLL4672 PROTEIN-RELATED"/>
    <property type="match status" value="1"/>
</dbReference>
<dbReference type="Proteomes" id="UP001501470">
    <property type="component" value="Unassembled WGS sequence"/>
</dbReference>
<dbReference type="InterPro" id="IPR041413">
    <property type="entry name" value="MLTR_LBD"/>
</dbReference>
<feature type="region of interest" description="Disordered" evidence="1">
    <location>
        <begin position="26"/>
        <end position="45"/>
    </location>
</feature>
<dbReference type="RefSeq" id="WP_344501997.1">
    <property type="nucleotide sequence ID" value="NZ_BAAAQD010000004.1"/>
</dbReference>
<dbReference type="CDD" id="cd00093">
    <property type="entry name" value="HTH_XRE"/>
    <property type="match status" value="1"/>
</dbReference>
<dbReference type="Gene3D" id="3.30.450.180">
    <property type="match status" value="1"/>
</dbReference>
<evidence type="ECO:0000256" key="1">
    <source>
        <dbReference type="SAM" id="MobiDB-lite"/>
    </source>
</evidence>
<dbReference type="EMBL" id="BAAAQD010000004">
    <property type="protein sequence ID" value="GAA1510003.1"/>
    <property type="molecule type" value="Genomic_DNA"/>
</dbReference>
<dbReference type="SMART" id="SM00530">
    <property type="entry name" value="HTH_XRE"/>
    <property type="match status" value="1"/>
</dbReference>
<accession>A0ABP4KUE5</accession>
<comment type="caution">
    <text evidence="3">The sequence shown here is derived from an EMBL/GenBank/DDBJ whole genome shotgun (WGS) entry which is preliminary data.</text>
</comment>
<dbReference type="Pfam" id="PF13560">
    <property type="entry name" value="HTH_31"/>
    <property type="match status" value="1"/>
</dbReference>
<dbReference type="Gene3D" id="1.10.260.40">
    <property type="entry name" value="lambda repressor-like DNA-binding domains"/>
    <property type="match status" value="1"/>
</dbReference>
<gene>
    <name evidence="3" type="ORF">GCM10009827_025220</name>
</gene>
<dbReference type="PROSITE" id="PS50276">
    <property type="entry name" value="PANCREATIC_HORMONE_2"/>
    <property type="match status" value="1"/>
</dbReference>
<dbReference type="InterPro" id="IPR010982">
    <property type="entry name" value="Lambda_DNA-bd_dom_sf"/>
</dbReference>
<reference evidence="4" key="1">
    <citation type="journal article" date="2019" name="Int. J. Syst. Evol. Microbiol.">
        <title>The Global Catalogue of Microorganisms (GCM) 10K type strain sequencing project: providing services to taxonomists for standard genome sequencing and annotation.</title>
        <authorList>
            <consortium name="The Broad Institute Genomics Platform"/>
            <consortium name="The Broad Institute Genome Sequencing Center for Infectious Disease"/>
            <person name="Wu L."/>
            <person name="Ma J."/>
        </authorList>
    </citation>
    <scope>NUCLEOTIDE SEQUENCE [LARGE SCALE GENOMIC DNA]</scope>
    <source>
        <strain evidence="4">JCM 15933</strain>
    </source>
</reference>
<dbReference type="SUPFAM" id="SSF47413">
    <property type="entry name" value="lambda repressor-like DNA-binding domains"/>
    <property type="match status" value="1"/>
</dbReference>
<evidence type="ECO:0000259" key="2">
    <source>
        <dbReference type="SMART" id="SM00530"/>
    </source>
</evidence>
<protein>
    <submittedName>
        <fullName evidence="3">Helix-turn-helix transcriptional regulator</fullName>
    </submittedName>
</protein>
<evidence type="ECO:0000313" key="3">
    <source>
        <dbReference type="EMBL" id="GAA1510003.1"/>
    </source>
</evidence>
<dbReference type="Pfam" id="PF17765">
    <property type="entry name" value="MLTR_LBD"/>
    <property type="match status" value="1"/>
</dbReference>
<proteinExistence type="predicted"/>
<keyword evidence="4" id="KW-1185">Reference proteome</keyword>
<sequence>MGPAPTPSAARRAALADFLRTRRAALRPQDAGLDPGPGRRRTPGLRREEVAQLSGVGLSWYTWLEQGRDVAPSAQVLLALSRALALTPSERDHLFLLAAVAPPQPGDGPVDEETAAFVDALLPHVAFVLDPRFDVVAHNRAAEIIMSGLVAPPAGGRRNLLLWLFDPPAWDTGSPAWQRTAHANLLDFRSEYARHPGDPASVALVEELTARSPAFRDWWAGHDVRVLEPSRKRIPHPVLGDLAFLSAQSRPAHAPWLRLRILVPADDRTRAAIGDRRL</sequence>
<organism evidence="3 4">
    <name type="scientific">Dactylosporangium maewongense</name>
    <dbReference type="NCBI Taxonomy" id="634393"/>
    <lineage>
        <taxon>Bacteria</taxon>
        <taxon>Bacillati</taxon>
        <taxon>Actinomycetota</taxon>
        <taxon>Actinomycetes</taxon>
        <taxon>Micromonosporales</taxon>
        <taxon>Micromonosporaceae</taxon>
        <taxon>Dactylosporangium</taxon>
    </lineage>
</organism>
<feature type="domain" description="HTH cro/C1-type" evidence="2">
    <location>
        <begin position="18"/>
        <end position="91"/>
    </location>
</feature>
<evidence type="ECO:0000313" key="4">
    <source>
        <dbReference type="Proteomes" id="UP001501470"/>
    </source>
</evidence>